<dbReference type="PANTHER" id="PTHR43029:SF10">
    <property type="entry name" value="AMMONIUM TRANSPORTER MEP2"/>
    <property type="match status" value="1"/>
</dbReference>
<keyword evidence="6 8" id="KW-0472">Membrane</keyword>
<dbReference type="EMBL" id="CP001998">
    <property type="protein sequence ID" value="ADE55581.1"/>
    <property type="molecule type" value="Genomic_DNA"/>
</dbReference>
<feature type="transmembrane region" description="Helical" evidence="8">
    <location>
        <begin position="83"/>
        <end position="105"/>
    </location>
</feature>
<dbReference type="NCBIfam" id="TIGR00836">
    <property type="entry name" value="amt"/>
    <property type="match status" value="1"/>
</dbReference>
<keyword evidence="10" id="KW-0732">Signal</keyword>
<organism evidence="12 13">
    <name type="scientific">Coraliomargarita akajimensis (strain DSM 45221 / IAM 15411 / JCM 23193 / KCTC 12865 / 04OKA010-24)</name>
    <dbReference type="NCBI Taxonomy" id="583355"/>
    <lineage>
        <taxon>Bacteria</taxon>
        <taxon>Pseudomonadati</taxon>
        <taxon>Verrucomicrobiota</taxon>
        <taxon>Opitutia</taxon>
        <taxon>Puniceicoccales</taxon>
        <taxon>Coraliomargaritaceae</taxon>
        <taxon>Coraliomargarita</taxon>
    </lineage>
</organism>
<dbReference type="InterPro" id="IPR024041">
    <property type="entry name" value="NH4_transpt_AmtB-like_dom"/>
</dbReference>
<protein>
    <recommendedName>
        <fullName evidence="8">Ammonium transporter</fullName>
    </recommendedName>
</protein>
<keyword evidence="5 8" id="KW-1133">Transmembrane helix</keyword>
<dbReference type="AlphaFoldDB" id="D5EP71"/>
<feature type="transmembrane region" description="Helical" evidence="8">
    <location>
        <begin position="49"/>
        <end position="71"/>
    </location>
</feature>
<evidence type="ECO:0000256" key="3">
    <source>
        <dbReference type="ARBA" id="ARBA00022448"/>
    </source>
</evidence>
<keyword evidence="4 8" id="KW-0812">Transmembrane</keyword>
<feature type="signal peptide" evidence="10">
    <location>
        <begin position="1"/>
        <end position="22"/>
    </location>
</feature>
<dbReference type="GO" id="GO:0008519">
    <property type="term" value="F:ammonium channel activity"/>
    <property type="evidence" value="ECO:0007669"/>
    <property type="project" value="InterPro"/>
</dbReference>
<comment type="similarity">
    <text evidence="2 8">Belongs to the ammonia transporter channel (TC 1.A.11.2) family.</text>
</comment>
<dbReference type="RefSeq" id="WP_013044303.1">
    <property type="nucleotide sequence ID" value="NC_014008.1"/>
</dbReference>
<feature type="transmembrane region" description="Helical" evidence="8">
    <location>
        <begin position="166"/>
        <end position="188"/>
    </location>
</feature>
<dbReference type="eggNOG" id="COG0004">
    <property type="taxonomic scope" value="Bacteria"/>
</dbReference>
<feature type="transmembrane region" description="Helical" evidence="8">
    <location>
        <begin position="266"/>
        <end position="285"/>
    </location>
</feature>
<accession>D5EP71</accession>
<name>D5EP71_CORAD</name>
<feature type="chain" id="PRO_5003070917" description="Ammonium transporter" evidence="10">
    <location>
        <begin position="23"/>
        <end position="443"/>
    </location>
</feature>
<gene>
    <name evidence="12" type="ordered locus">Caka_2565</name>
</gene>
<evidence type="ECO:0000256" key="1">
    <source>
        <dbReference type="ARBA" id="ARBA00004141"/>
    </source>
</evidence>
<evidence type="ECO:0000256" key="6">
    <source>
        <dbReference type="ARBA" id="ARBA00023136"/>
    </source>
</evidence>
<feature type="compositionally biased region" description="Basic and acidic residues" evidence="9">
    <location>
        <begin position="429"/>
        <end position="443"/>
    </location>
</feature>
<feature type="transmembrane region" description="Helical" evidence="8">
    <location>
        <begin position="388"/>
        <end position="413"/>
    </location>
</feature>
<sequence>MTKILRNWLVLALFMVSGALFAQDVETATAAVEAPEVAAEAATIVTGDTAWMLTATVLVLFMTLPGLALFYGGLVRSQNVLSVLMHCFAIACLASVMWVAGLYSLSFAEGSAWLGGLQHLGLKGITTESVSGTIPETIFVMFQMTFAIITPGLIVGAFVERMKFSAVLLFTALWLVLVYAPVTHWVWGGGWLQERGVIDLAGGIVVHATAGISALLLAKFVGPREGFPKKLHVPHSPGMVMIGASMLWVGWFGFNAGSQVAANEAAGMTMLVTHISAAVASLTWMTIEWLKTGKPGLVGIVTGMVAGLATITPASGNVGPMGAICIGFLAGVVCYFMCSVVKSGMKIDDSLDVFAVHGVGGIMGTILVAVFGTAAFGGSGVENVGEQLVTQLIALAAVVAWSAIATVIIVVICKATTGLRVSEEQETTGLDRGEHGETAYHFE</sequence>
<dbReference type="Proteomes" id="UP000000925">
    <property type="component" value="Chromosome"/>
</dbReference>
<dbReference type="KEGG" id="caa:Caka_2565"/>
<keyword evidence="7 8" id="KW-0924">Ammonia transport</keyword>
<comment type="subcellular location">
    <subcellularLocation>
        <location evidence="8">Cell membrane</location>
        <topology evidence="8">Multi-pass membrane protein</topology>
    </subcellularLocation>
    <subcellularLocation>
        <location evidence="1">Membrane</location>
        <topology evidence="1">Multi-pass membrane protein</topology>
    </subcellularLocation>
</comment>
<dbReference type="InterPro" id="IPR001905">
    <property type="entry name" value="Ammonium_transpt"/>
</dbReference>
<evidence type="ECO:0000256" key="5">
    <source>
        <dbReference type="ARBA" id="ARBA00022989"/>
    </source>
</evidence>
<evidence type="ECO:0000259" key="11">
    <source>
        <dbReference type="Pfam" id="PF00909"/>
    </source>
</evidence>
<evidence type="ECO:0000256" key="9">
    <source>
        <dbReference type="SAM" id="MobiDB-lite"/>
    </source>
</evidence>
<dbReference type="Pfam" id="PF00909">
    <property type="entry name" value="Ammonium_transp"/>
    <property type="match status" value="1"/>
</dbReference>
<feature type="region of interest" description="Disordered" evidence="9">
    <location>
        <begin position="424"/>
        <end position="443"/>
    </location>
</feature>
<keyword evidence="13" id="KW-1185">Reference proteome</keyword>
<evidence type="ECO:0000256" key="4">
    <source>
        <dbReference type="ARBA" id="ARBA00022692"/>
    </source>
</evidence>
<reference evidence="12 13" key="1">
    <citation type="journal article" date="2010" name="Stand. Genomic Sci.">
        <title>Complete genome sequence of Coraliomargarita akajimensis type strain (04OKA010-24).</title>
        <authorList>
            <person name="Mavromatis K."/>
            <person name="Abt B."/>
            <person name="Brambilla E."/>
            <person name="Lapidus A."/>
            <person name="Copeland A."/>
            <person name="Deshpande S."/>
            <person name="Nolan M."/>
            <person name="Lucas S."/>
            <person name="Tice H."/>
            <person name="Cheng J.F."/>
            <person name="Han C."/>
            <person name="Detter J.C."/>
            <person name="Woyke T."/>
            <person name="Goodwin L."/>
            <person name="Pitluck S."/>
            <person name="Held B."/>
            <person name="Brettin T."/>
            <person name="Tapia R."/>
            <person name="Ivanova N."/>
            <person name="Mikhailova N."/>
            <person name="Pati A."/>
            <person name="Liolios K."/>
            <person name="Chen A."/>
            <person name="Palaniappan K."/>
            <person name="Land M."/>
            <person name="Hauser L."/>
            <person name="Chang Y.J."/>
            <person name="Jeffries C.D."/>
            <person name="Rohde M."/>
            <person name="Goker M."/>
            <person name="Bristow J."/>
            <person name="Eisen J.A."/>
            <person name="Markowitz V."/>
            <person name="Hugenholtz P."/>
            <person name="Klenk H.P."/>
            <person name="Kyrpides N.C."/>
        </authorList>
    </citation>
    <scope>NUCLEOTIDE SEQUENCE [LARGE SCALE GENOMIC DNA]</scope>
    <source>
        <strain evidence="13">DSM 45221 / IAM 15411 / JCM 23193 / KCTC 12865</strain>
    </source>
</reference>
<dbReference type="Gene3D" id="1.10.3430.10">
    <property type="entry name" value="Ammonium transporter AmtB like domains"/>
    <property type="match status" value="1"/>
</dbReference>
<feature type="transmembrane region" description="Helical" evidence="8">
    <location>
        <begin position="353"/>
        <end position="376"/>
    </location>
</feature>
<feature type="domain" description="Ammonium transporter AmtB-like" evidence="11">
    <location>
        <begin position="50"/>
        <end position="440"/>
    </location>
</feature>
<evidence type="ECO:0000256" key="7">
    <source>
        <dbReference type="ARBA" id="ARBA00023177"/>
    </source>
</evidence>
<feature type="transmembrane region" description="Helical" evidence="8">
    <location>
        <begin position="321"/>
        <end position="341"/>
    </location>
</feature>
<proteinExistence type="inferred from homology"/>
<dbReference type="GO" id="GO:0005886">
    <property type="term" value="C:plasma membrane"/>
    <property type="evidence" value="ECO:0007669"/>
    <property type="project" value="UniProtKB-SubCell"/>
</dbReference>
<dbReference type="PANTHER" id="PTHR43029">
    <property type="entry name" value="AMMONIUM TRANSPORTER MEP2"/>
    <property type="match status" value="1"/>
</dbReference>
<evidence type="ECO:0000313" key="12">
    <source>
        <dbReference type="EMBL" id="ADE55581.1"/>
    </source>
</evidence>
<keyword evidence="3 8" id="KW-0813">Transport</keyword>
<evidence type="ECO:0000256" key="10">
    <source>
        <dbReference type="SAM" id="SignalP"/>
    </source>
</evidence>
<evidence type="ECO:0000256" key="8">
    <source>
        <dbReference type="RuleBase" id="RU362002"/>
    </source>
</evidence>
<dbReference type="STRING" id="583355.Caka_2565"/>
<evidence type="ECO:0000313" key="13">
    <source>
        <dbReference type="Proteomes" id="UP000000925"/>
    </source>
</evidence>
<feature type="transmembrane region" description="Helical" evidence="8">
    <location>
        <begin position="138"/>
        <end position="159"/>
    </location>
</feature>
<feature type="transmembrane region" description="Helical" evidence="8">
    <location>
        <begin position="200"/>
        <end position="221"/>
    </location>
</feature>
<dbReference type="InterPro" id="IPR029020">
    <property type="entry name" value="Ammonium/urea_transptr"/>
</dbReference>
<dbReference type="SUPFAM" id="SSF111352">
    <property type="entry name" value="Ammonium transporter"/>
    <property type="match status" value="1"/>
</dbReference>
<evidence type="ECO:0000256" key="2">
    <source>
        <dbReference type="ARBA" id="ARBA00005887"/>
    </source>
</evidence>
<feature type="transmembrane region" description="Helical" evidence="8">
    <location>
        <begin position="297"/>
        <end position="315"/>
    </location>
</feature>
<dbReference type="HOGENOM" id="CLU_000445_33_0_0"/>
<feature type="transmembrane region" description="Helical" evidence="8">
    <location>
        <begin position="233"/>
        <end position="254"/>
    </location>
</feature>